<sequence length="412" mass="46283">MGHRPLADFVSENLTLLYEIYLEHYPKRIIRWLLSYLRDLQYSDIALDSRFHFAAYRLHGILGRKLALELYVLIALCFALLGLLYSIYCCRRGGVREHPDSPRLHAPLHALLSFLTPVTSIWPEEYLRIAQSSLSHSSSRLRVPLRTLLRDVLRGTVELRYPSADLPSFILNTHTSLGWSITPSIGIRPLKPRSPALPDFSRTPFPEAASDYKSKLNANPQAPAMALSLSSGMTMLVLDAVPYSCLPAYIRSFQRGLPSGSSAMLGFSTYGNRPSFIRGSFVYAAIPFLARQHVTKQAASRSGSSSYARCPSLDIQPTPLMTTLNGVLNLLTSGSSPLVVESVQNVSEQYASYLDRYARELTDLPKVRDKFVAQWGIAGWREERLMVTWEAALFRAGLMLRWVVLVTHNEYA</sequence>
<dbReference type="AlphaFoldDB" id="A0A0C3P361"/>
<protein>
    <submittedName>
        <fullName evidence="2">Uncharacterized protein</fullName>
    </submittedName>
</protein>
<accession>A0A0C3P361</accession>
<reference evidence="2 3" key="1">
    <citation type="journal article" date="2014" name="PLoS Genet.">
        <title>Analysis of the Phlebiopsis gigantea genome, transcriptome and secretome provides insight into its pioneer colonization strategies of wood.</title>
        <authorList>
            <person name="Hori C."/>
            <person name="Ishida T."/>
            <person name="Igarashi K."/>
            <person name="Samejima M."/>
            <person name="Suzuki H."/>
            <person name="Master E."/>
            <person name="Ferreira P."/>
            <person name="Ruiz-Duenas F.J."/>
            <person name="Held B."/>
            <person name="Canessa P."/>
            <person name="Larrondo L.F."/>
            <person name="Schmoll M."/>
            <person name="Druzhinina I.S."/>
            <person name="Kubicek C.P."/>
            <person name="Gaskell J.A."/>
            <person name="Kersten P."/>
            <person name="St John F."/>
            <person name="Glasner J."/>
            <person name="Sabat G."/>
            <person name="Splinter BonDurant S."/>
            <person name="Syed K."/>
            <person name="Yadav J."/>
            <person name="Mgbeahuruike A.C."/>
            <person name="Kovalchuk A."/>
            <person name="Asiegbu F.O."/>
            <person name="Lackner G."/>
            <person name="Hoffmeister D."/>
            <person name="Rencoret J."/>
            <person name="Gutierrez A."/>
            <person name="Sun H."/>
            <person name="Lindquist E."/>
            <person name="Barry K."/>
            <person name="Riley R."/>
            <person name="Grigoriev I.V."/>
            <person name="Henrissat B."/>
            <person name="Kues U."/>
            <person name="Berka R.M."/>
            <person name="Martinez A.T."/>
            <person name="Covert S.F."/>
            <person name="Blanchette R.A."/>
            <person name="Cullen D."/>
        </authorList>
    </citation>
    <scope>NUCLEOTIDE SEQUENCE [LARGE SCALE GENOMIC DNA]</scope>
    <source>
        <strain evidence="2 3">11061_1 CR5-6</strain>
    </source>
</reference>
<organism evidence="2 3">
    <name type="scientific">Phlebiopsis gigantea (strain 11061_1 CR5-6)</name>
    <name type="common">White-rot fungus</name>
    <name type="synonym">Peniophora gigantea</name>
    <dbReference type="NCBI Taxonomy" id="745531"/>
    <lineage>
        <taxon>Eukaryota</taxon>
        <taxon>Fungi</taxon>
        <taxon>Dikarya</taxon>
        <taxon>Basidiomycota</taxon>
        <taxon>Agaricomycotina</taxon>
        <taxon>Agaricomycetes</taxon>
        <taxon>Polyporales</taxon>
        <taxon>Phanerochaetaceae</taxon>
        <taxon>Phlebiopsis</taxon>
    </lineage>
</organism>
<dbReference type="OrthoDB" id="3059868at2759"/>
<name>A0A0C3P361_PHLG1</name>
<evidence type="ECO:0000313" key="2">
    <source>
        <dbReference type="EMBL" id="KIP12339.1"/>
    </source>
</evidence>
<dbReference type="HOGENOM" id="CLU_051890_0_0_1"/>
<keyword evidence="3" id="KW-1185">Reference proteome</keyword>
<keyword evidence="1" id="KW-0812">Transmembrane</keyword>
<feature type="transmembrane region" description="Helical" evidence="1">
    <location>
        <begin position="66"/>
        <end position="88"/>
    </location>
</feature>
<keyword evidence="1" id="KW-0472">Membrane</keyword>
<gene>
    <name evidence="2" type="ORF">PHLGIDRAFT_113814</name>
</gene>
<evidence type="ECO:0000256" key="1">
    <source>
        <dbReference type="SAM" id="Phobius"/>
    </source>
</evidence>
<dbReference type="Proteomes" id="UP000053257">
    <property type="component" value="Unassembled WGS sequence"/>
</dbReference>
<evidence type="ECO:0000313" key="3">
    <source>
        <dbReference type="Proteomes" id="UP000053257"/>
    </source>
</evidence>
<proteinExistence type="predicted"/>
<keyword evidence="1" id="KW-1133">Transmembrane helix</keyword>
<dbReference type="EMBL" id="KN840440">
    <property type="protein sequence ID" value="KIP12339.1"/>
    <property type="molecule type" value="Genomic_DNA"/>
</dbReference>